<accession>A0A9D4X3V2</accession>
<name>A0A9D4X3V2_PEA</name>
<sequence length="106" mass="11989">MKFAARPNITISPPLFTTITNLDFNSDDDEDSDYNPFTGCQSEDDTTSEDDKDVECMSIPYPSKHTTQASRKFQQQIRLYNMKCAFKSPGAKLDNKYNNGFSSPTI</sequence>
<dbReference type="EMBL" id="JAMSHJ010000005">
    <property type="protein sequence ID" value="KAI5412907.1"/>
    <property type="molecule type" value="Genomic_DNA"/>
</dbReference>
<feature type="region of interest" description="Disordered" evidence="1">
    <location>
        <begin position="22"/>
        <end position="53"/>
    </location>
</feature>
<gene>
    <name evidence="2" type="ORF">KIW84_057509</name>
</gene>
<evidence type="ECO:0000313" key="2">
    <source>
        <dbReference type="EMBL" id="KAI5412907.1"/>
    </source>
</evidence>
<dbReference type="Proteomes" id="UP001058974">
    <property type="component" value="Chromosome 5"/>
</dbReference>
<protein>
    <submittedName>
        <fullName evidence="2">Uncharacterized protein</fullName>
    </submittedName>
</protein>
<evidence type="ECO:0000313" key="3">
    <source>
        <dbReference type="Proteomes" id="UP001058974"/>
    </source>
</evidence>
<proteinExistence type="predicted"/>
<keyword evidence="3" id="KW-1185">Reference proteome</keyword>
<evidence type="ECO:0000256" key="1">
    <source>
        <dbReference type="SAM" id="MobiDB-lite"/>
    </source>
</evidence>
<comment type="caution">
    <text evidence="2">The sequence shown here is derived from an EMBL/GenBank/DDBJ whole genome shotgun (WGS) entry which is preliminary data.</text>
</comment>
<reference evidence="2 3" key="1">
    <citation type="journal article" date="2022" name="Nat. Genet.">
        <title>Improved pea reference genome and pan-genome highlight genomic features and evolutionary characteristics.</title>
        <authorList>
            <person name="Yang T."/>
            <person name="Liu R."/>
            <person name="Luo Y."/>
            <person name="Hu S."/>
            <person name="Wang D."/>
            <person name="Wang C."/>
            <person name="Pandey M.K."/>
            <person name="Ge S."/>
            <person name="Xu Q."/>
            <person name="Li N."/>
            <person name="Li G."/>
            <person name="Huang Y."/>
            <person name="Saxena R.K."/>
            <person name="Ji Y."/>
            <person name="Li M."/>
            <person name="Yan X."/>
            <person name="He Y."/>
            <person name="Liu Y."/>
            <person name="Wang X."/>
            <person name="Xiang C."/>
            <person name="Varshney R.K."/>
            <person name="Ding H."/>
            <person name="Gao S."/>
            <person name="Zong X."/>
        </authorList>
    </citation>
    <scope>NUCLEOTIDE SEQUENCE [LARGE SCALE GENOMIC DNA]</scope>
    <source>
        <strain evidence="2 3">cv. Zhongwan 6</strain>
    </source>
</reference>
<dbReference type="AlphaFoldDB" id="A0A9D4X3V2"/>
<feature type="compositionally biased region" description="Acidic residues" evidence="1">
    <location>
        <begin position="42"/>
        <end position="53"/>
    </location>
</feature>
<organism evidence="2 3">
    <name type="scientific">Pisum sativum</name>
    <name type="common">Garden pea</name>
    <name type="synonym">Lathyrus oleraceus</name>
    <dbReference type="NCBI Taxonomy" id="3888"/>
    <lineage>
        <taxon>Eukaryota</taxon>
        <taxon>Viridiplantae</taxon>
        <taxon>Streptophyta</taxon>
        <taxon>Embryophyta</taxon>
        <taxon>Tracheophyta</taxon>
        <taxon>Spermatophyta</taxon>
        <taxon>Magnoliopsida</taxon>
        <taxon>eudicotyledons</taxon>
        <taxon>Gunneridae</taxon>
        <taxon>Pentapetalae</taxon>
        <taxon>rosids</taxon>
        <taxon>fabids</taxon>
        <taxon>Fabales</taxon>
        <taxon>Fabaceae</taxon>
        <taxon>Papilionoideae</taxon>
        <taxon>50 kb inversion clade</taxon>
        <taxon>NPAAA clade</taxon>
        <taxon>Hologalegina</taxon>
        <taxon>IRL clade</taxon>
        <taxon>Fabeae</taxon>
        <taxon>Lathyrus</taxon>
    </lineage>
</organism>
<dbReference type="Gramene" id="Psat05G0750900-T1">
    <property type="protein sequence ID" value="KAI5412907.1"/>
    <property type="gene ID" value="KIW84_057509"/>
</dbReference>